<reference evidence="1" key="1">
    <citation type="submission" date="2021-02" db="EMBL/GenBank/DDBJ databases">
        <authorList>
            <consortium name="DOE Joint Genome Institute"/>
            <person name="Ahrendt S."/>
            <person name="Looney B.P."/>
            <person name="Miyauchi S."/>
            <person name="Morin E."/>
            <person name="Drula E."/>
            <person name="Courty P.E."/>
            <person name="Chicoki N."/>
            <person name="Fauchery L."/>
            <person name="Kohler A."/>
            <person name="Kuo A."/>
            <person name="Labutti K."/>
            <person name="Pangilinan J."/>
            <person name="Lipzen A."/>
            <person name="Riley R."/>
            <person name="Andreopoulos W."/>
            <person name="He G."/>
            <person name="Johnson J."/>
            <person name="Barry K.W."/>
            <person name="Grigoriev I.V."/>
            <person name="Nagy L."/>
            <person name="Hibbett D."/>
            <person name="Henrissat B."/>
            <person name="Matheny P.B."/>
            <person name="Labbe J."/>
            <person name="Martin F."/>
        </authorList>
    </citation>
    <scope>NUCLEOTIDE SEQUENCE</scope>
    <source>
        <strain evidence="1">EC-137</strain>
    </source>
</reference>
<reference evidence="1" key="2">
    <citation type="journal article" date="2022" name="New Phytol.">
        <title>Evolutionary transition to the ectomycorrhizal habit in the genomes of a hyperdiverse lineage of mushroom-forming fungi.</title>
        <authorList>
            <person name="Looney B."/>
            <person name="Miyauchi S."/>
            <person name="Morin E."/>
            <person name="Drula E."/>
            <person name="Courty P.E."/>
            <person name="Kohler A."/>
            <person name="Kuo A."/>
            <person name="LaButti K."/>
            <person name="Pangilinan J."/>
            <person name="Lipzen A."/>
            <person name="Riley R."/>
            <person name="Andreopoulos W."/>
            <person name="He G."/>
            <person name="Johnson J."/>
            <person name="Nolan M."/>
            <person name="Tritt A."/>
            <person name="Barry K.W."/>
            <person name="Grigoriev I.V."/>
            <person name="Nagy L.G."/>
            <person name="Hibbett D."/>
            <person name="Henrissat B."/>
            <person name="Matheny P.B."/>
            <person name="Labbe J."/>
            <person name="Martin F.M."/>
        </authorList>
    </citation>
    <scope>NUCLEOTIDE SEQUENCE</scope>
    <source>
        <strain evidence="1">EC-137</strain>
    </source>
</reference>
<dbReference type="EMBL" id="MU273577">
    <property type="protein sequence ID" value="KAI0031520.1"/>
    <property type="molecule type" value="Genomic_DNA"/>
</dbReference>
<keyword evidence="2" id="KW-1185">Reference proteome</keyword>
<evidence type="ECO:0000313" key="2">
    <source>
        <dbReference type="Proteomes" id="UP000814128"/>
    </source>
</evidence>
<evidence type="ECO:0000313" key="1">
    <source>
        <dbReference type="EMBL" id="KAI0031520.1"/>
    </source>
</evidence>
<dbReference type="Proteomes" id="UP000814128">
    <property type="component" value="Unassembled WGS sequence"/>
</dbReference>
<comment type="caution">
    <text evidence="1">The sequence shown here is derived from an EMBL/GenBank/DDBJ whole genome shotgun (WGS) entry which is preliminary data.</text>
</comment>
<proteinExistence type="predicted"/>
<gene>
    <name evidence="1" type="ORF">K488DRAFT_51948</name>
</gene>
<organism evidence="1 2">
    <name type="scientific">Vararia minispora EC-137</name>
    <dbReference type="NCBI Taxonomy" id="1314806"/>
    <lineage>
        <taxon>Eukaryota</taxon>
        <taxon>Fungi</taxon>
        <taxon>Dikarya</taxon>
        <taxon>Basidiomycota</taxon>
        <taxon>Agaricomycotina</taxon>
        <taxon>Agaricomycetes</taxon>
        <taxon>Russulales</taxon>
        <taxon>Lachnocladiaceae</taxon>
        <taxon>Vararia</taxon>
    </lineage>
</organism>
<name>A0ACB8QIS0_9AGAM</name>
<accession>A0ACB8QIS0</accession>
<sequence>MSSQDTSSQPRRSQRDRKQAKQFVSGPSLKRKRSEDTDEEALTPISEGENEQSDDEAPEDGEEYSAPRRSTSIRGGAKRGRPKGRANTTTTTRPRPPKPSAPRPSGSTRRGKATRNGADAPGPVAAGKETKIATDNSLFNAIMNPAAALQSTVEDFLDSLVTSENAALAELVNCILRACGCNESVDEHEAVDYDGIVDKLDNITEVLKMDDSPVYPLTSKLAVFKKFRKSLLEFLERLVASAAETGALYSTELMETLRQWAAAMSSSQLRSFRHTATVVALQVETSLCDVAAAVEKEIEVLVRQVEGEKKRSKAGGNAKGKTALTALQKELNQKLDDVRERRSNLEDTLKDLTDGVFVNRYRDLDPSIRAECIHGLGQWFKKFPSHFLDGNYLRYVGWVLSDANNPVRLESVRALANIYQNTEYISALQNFTERFKPRLLQMAAGDTDLGVRIAVAGVLSAIDRHGLLDDTQREELCLLVFDEEARVRRAVGGFVRGVWAELVEERLVGRRASDAEKRRAGVKALGTLLVRLSRALDKKSGGGVDEEDTADELAHDGAAKPSRVREVMALSSGTERGRIGVAVEALWDEVDPVKDWEVLLEVLLLDHSSEDEGSQETRQRRSKGKKSQKDATVDDAWRLEEIEETVLLEVFVAALRQAKALAANNKKVEEETVTSEITRALIKGIPRLFAKHQADEKRIGIVLLIPPLMNIELYLEMRMITAYENLWDDVAKQLLSHSSQTVVSNAVATVRHMMDATSLSNTNSTKIAELEDELVTSLRDIVAGREELEITTFNEDEVLKLGAVCSRVAALTATRDMSIWMEEDEGGKQSSAWDIIAALAERGKLGYKEEKQMVQQCIEVLNLHILWKARHLPNEPGESQARNSFIEQRQILLDKLVDFSLGTTSNTVDGVRRVAFQNLMNLHILFHPSPNTPSALSHLSLTLDDEVQDRCAAFVQSEIERYADELEELAGVGAEDEDEAPSGSQSSDEETQTIRKRRRPKTNGTTKTNGTVQLSTGSNTTRSQLEREYVFMGVISTFLRAIRVHAVHLKHSATILVHHGRLGPAYDICSKVVMDILRDDGIYGNGGALVVTVITQALREAFTLHLEGIVDDETQAVALAKYLVPCLMIRGAQLSIVRKLEAAHIASIQTNLLSWAVRRAGAFEAGKNKKGRNSALLFFRVLQPLLVAVEAREALRIKAHLEQALALAKLEVSATAPAWEPVRAYERRLNNIMAKAKGKPPLCATILALTHFTIDAGGSSRNRKVGKAAEPTTSDEEGLAHSPDEGEEAAPPPPPQARRPRARPVRRNRRDGSAAPSEPDGGDDSEAQEQEDTRPARARRTDSSPQKTPRRGTPSMAVDEPDVDATPRVNASRKRGREDEEEAAEEKVADDEALSPLSPAPSGDTIPSPPLSQASSTGGGAMRIGRKRARH</sequence>
<protein>
    <submittedName>
        <fullName evidence="1">Uncharacterized protein</fullName>
    </submittedName>
</protein>